<proteinExistence type="predicted"/>
<keyword evidence="1" id="KW-0732">Signal</keyword>
<feature type="signal peptide" evidence="1">
    <location>
        <begin position="1"/>
        <end position="20"/>
    </location>
</feature>
<accession>A0ABY9HIJ5</accession>
<gene>
    <name evidence="2" type="ORF">P8A18_13310</name>
</gene>
<evidence type="ECO:0000313" key="3">
    <source>
        <dbReference type="Proteomes" id="UP001239522"/>
    </source>
</evidence>
<protein>
    <submittedName>
        <fullName evidence="2">Uncharacterized protein</fullName>
    </submittedName>
</protein>
<name>A0ABY9HIJ5_9ACTN</name>
<keyword evidence="3" id="KW-1185">Reference proteome</keyword>
<reference evidence="2 3" key="1">
    <citation type="submission" date="2023-03" db="EMBL/GenBank/DDBJ databases">
        <title>Isolation and description of six Streptomyces strains from soil environments, able to metabolize different microbial glucans.</title>
        <authorList>
            <person name="Widen T."/>
            <person name="Larsbrink J."/>
        </authorList>
    </citation>
    <scope>NUCLEOTIDE SEQUENCE [LARGE SCALE GENOMIC DNA]</scope>
    <source>
        <strain evidence="2 3">Mut1</strain>
    </source>
</reference>
<feature type="chain" id="PRO_5046841657" evidence="1">
    <location>
        <begin position="21"/>
        <end position="136"/>
    </location>
</feature>
<sequence>MAIGTAALGLIVASGTAAQAAQTGKGKAYGGCTNSVTLWRKGSTVYANAKMTCKKKGLILRPTVALSGNNGKTFKSNGKACRKAKTCTTPTVSVKATKGWTYRASNSGNATLAILGVDDYFWPTSSVAHTTYKAKS</sequence>
<dbReference type="EMBL" id="CP120997">
    <property type="protein sequence ID" value="WLQ34356.1"/>
    <property type="molecule type" value="Genomic_DNA"/>
</dbReference>
<organism evidence="2 3">
    <name type="scientific">Streptomyces castrisilvae</name>
    <dbReference type="NCBI Taxonomy" id="3033811"/>
    <lineage>
        <taxon>Bacteria</taxon>
        <taxon>Bacillati</taxon>
        <taxon>Actinomycetota</taxon>
        <taxon>Actinomycetes</taxon>
        <taxon>Kitasatosporales</taxon>
        <taxon>Streptomycetaceae</taxon>
        <taxon>Streptomyces</taxon>
    </lineage>
</organism>
<dbReference type="Proteomes" id="UP001239522">
    <property type="component" value="Chromosome"/>
</dbReference>
<evidence type="ECO:0000256" key="1">
    <source>
        <dbReference type="SAM" id="SignalP"/>
    </source>
</evidence>
<evidence type="ECO:0000313" key="2">
    <source>
        <dbReference type="EMBL" id="WLQ34356.1"/>
    </source>
</evidence>
<dbReference type="RefSeq" id="WP_158688865.1">
    <property type="nucleotide sequence ID" value="NZ_CP120997.1"/>
</dbReference>